<keyword evidence="9" id="KW-1185">Reference proteome</keyword>
<dbReference type="PANTHER" id="PTHR43273:SF3">
    <property type="entry name" value="ANAEROBIC SULFATASE-MATURATING ENZYME HOMOLOG ASLB-RELATED"/>
    <property type="match status" value="1"/>
</dbReference>
<comment type="similarity">
    <text evidence="6">Belongs to the radical SAM superfamily. Anaerobic sulfatase-maturating enzyme family.</text>
</comment>
<reference evidence="8 9" key="1">
    <citation type="submission" date="2019-02" db="EMBL/GenBank/DDBJ databases">
        <title>Complete Genome Sequence and Methylome Analysis of free living Spirochaetas.</title>
        <authorList>
            <person name="Fomenkov A."/>
            <person name="Dubinina G."/>
            <person name="Leshcheva N."/>
            <person name="Mikheeva N."/>
            <person name="Grabovich M."/>
            <person name="Vincze T."/>
            <person name="Roberts R.J."/>
        </authorList>
    </citation>
    <scope>NUCLEOTIDE SEQUENCE [LARGE SCALE GENOMIC DNA]</scope>
    <source>
        <strain evidence="8 9">K2</strain>
    </source>
</reference>
<proteinExistence type="inferred from homology"/>
<evidence type="ECO:0000313" key="9">
    <source>
        <dbReference type="Proteomes" id="UP000324209"/>
    </source>
</evidence>
<name>A0A5C1QJQ7_9SPIO</name>
<dbReference type="EMBL" id="CP036150">
    <property type="protein sequence ID" value="QEN07399.1"/>
    <property type="molecule type" value="Genomic_DNA"/>
</dbReference>
<feature type="domain" description="Radical SAM core" evidence="7">
    <location>
        <begin position="76"/>
        <end position="320"/>
    </location>
</feature>
<keyword evidence="3" id="KW-0479">Metal-binding</keyword>
<dbReference type="SFLD" id="SFLDG01386">
    <property type="entry name" value="main_SPASM_domain-containing"/>
    <property type="match status" value="1"/>
</dbReference>
<dbReference type="UniPathway" id="UPA00782"/>
<dbReference type="InterPro" id="IPR058240">
    <property type="entry name" value="rSAM_sf"/>
</dbReference>
<dbReference type="SFLD" id="SFLDS00029">
    <property type="entry name" value="Radical_SAM"/>
    <property type="match status" value="1"/>
</dbReference>
<evidence type="ECO:0000256" key="6">
    <source>
        <dbReference type="ARBA" id="ARBA00023601"/>
    </source>
</evidence>
<evidence type="ECO:0000256" key="5">
    <source>
        <dbReference type="ARBA" id="ARBA00023014"/>
    </source>
</evidence>
<keyword evidence="5" id="KW-0411">Iron-sulfur</keyword>
<dbReference type="GO" id="GO:0016491">
    <property type="term" value="F:oxidoreductase activity"/>
    <property type="evidence" value="ECO:0007669"/>
    <property type="project" value="InterPro"/>
</dbReference>
<dbReference type="CDD" id="cd01335">
    <property type="entry name" value="Radical_SAM"/>
    <property type="match status" value="1"/>
</dbReference>
<evidence type="ECO:0000313" key="8">
    <source>
        <dbReference type="EMBL" id="QEN07399.1"/>
    </source>
</evidence>
<dbReference type="OrthoDB" id="9808591at2"/>
<dbReference type="SFLD" id="SFLDG01067">
    <property type="entry name" value="SPASM/twitch_domain_containing"/>
    <property type="match status" value="1"/>
</dbReference>
<gene>
    <name evidence="8" type="ORF">EXM22_05115</name>
</gene>
<protein>
    <submittedName>
        <fullName evidence="8">Radical SAM protein</fullName>
    </submittedName>
</protein>
<dbReference type="InterPro" id="IPR023867">
    <property type="entry name" value="Sulphatase_maturase_rSAM"/>
</dbReference>
<dbReference type="SUPFAM" id="SSF102114">
    <property type="entry name" value="Radical SAM enzymes"/>
    <property type="match status" value="1"/>
</dbReference>
<dbReference type="GO" id="GO:0046872">
    <property type="term" value="F:metal ion binding"/>
    <property type="evidence" value="ECO:0007669"/>
    <property type="project" value="UniProtKB-KW"/>
</dbReference>
<dbReference type="Gene3D" id="3.20.20.70">
    <property type="entry name" value="Aldolase class I"/>
    <property type="match status" value="1"/>
</dbReference>
<evidence type="ECO:0000256" key="4">
    <source>
        <dbReference type="ARBA" id="ARBA00023004"/>
    </source>
</evidence>
<dbReference type="Pfam" id="PF04055">
    <property type="entry name" value="Radical_SAM"/>
    <property type="match status" value="1"/>
</dbReference>
<dbReference type="NCBIfam" id="TIGR04085">
    <property type="entry name" value="rSAM_more_4Fe4S"/>
    <property type="match status" value="1"/>
</dbReference>
<evidence type="ECO:0000256" key="1">
    <source>
        <dbReference type="ARBA" id="ARBA00001966"/>
    </source>
</evidence>
<dbReference type="InterPro" id="IPR013785">
    <property type="entry name" value="Aldolase_TIM"/>
</dbReference>
<dbReference type="KEGG" id="ock:EXM22_05115"/>
<dbReference type="PROSITE" id="PS51918">
    <property type="entry name" value="RADICAL_SAM"/>
    <property type="match status" value="1"/>
</dbReference>
<dbReference type="InterPro" id="IPR007197">
    <property type="entry name" value="rSAM"/>
</dbReference>
<dbReference type="AlphaFoldDB" id="A0A5C1QJQ7"/>
<evidence type="ECO:0000256" key="2">
    <source>
        <dbReference type="ARBA" id="ARBA00022691"/>
    </source>
</evidence>
<dbReference type="GO" id="GO:0051536">
    <property type="term" value="F:iron-sulfur cluster binding"/>
    <property type="evidence" value="ECO:0007669"/>
    <property type="project" value="UniProtKB-KW"/>
</dbReference>
<evidence type="ECO:0000259" key="7">
    <source>
        <dbReference type="PROSITE" id="PS51918"/>
    </source>
</evidence>
<dbReference type="RefSeq" id="WP_149485479.1">
    <property type="nucleotide sequence ID" value="NZ_CP036150.1"/>
</dbReference>
<dbReference type="SFLD" id="SFLDG01384">
    <property type="entry name" value="thioether_bond_formation_requi"/>
    <property type="match status" value="1"/>
</dbReference>
<keyword evidence="2" id="KW-0949">S-adenosyl-L-methionine</keyword>
<dbReference type="Proteomes" id="UP000324209">
    <property type="component" value="Chromosome"/>
</dbReference>
<keyword evidence="4" id="KW-0408">Iron</keyword>
<organism evidence="8 9">
    <name type="scientific">Oceanispirochaeta crateris</name>
    <dbReference type="NCBI Taxonomy" id="2518645"/>
    <lineage>
        <taxon>Bacteria</taxon>
        <taxon>Pseudomonadati</taxon>
        <taxon>Spirochaetota</taxon>
        <taxon>Spirochaetia</taxon>
        <taxon>Spirochaetales</taxon>
        <taxon>Spirochaetaceae</taxon>
        <taxon>Oceanispirochaeta</taxon>
    </lineage>
</organism>
<accession>A0A5C1QJQ7</accession>
<dbReference type="PANTHER" id="PTHR43273">
    <property type="entry name" value="ANAEROBIC SULFATASE-MATURATING ENZYME HOMOLOG ASLB-RELATED"/>
    <property type="match status" value="1"/>
</dbReference>
<sequence>MKLRKSKHTITAKLQDSDSWYILNTLSGEADLLESEMAVQFQNNTLEDPTPFIEKGYFMDEETENSLFKNAYLEFSDNQEKAEIQVFYVPDYSCNFKCTYCYQEEYVQDSRPQNQKDIIDAFFTYLDQKFLGKSFYLTLFGGEPLLPSDSHRKTIEYFLDKADERNLSLAIVTNGFSLESYLPRLKKSKLREIQLTIDGPKDMHDIRRPLKSGGETFDKVSNAVSLCLENDIPVNLRVVLDKQNIDSLPQLADHAIRKGWTASSLFKTQLGRNYELHSCQKEHEFLFSRISMYEHIYKMLQEHPEVLEFHRPAFSLSRFLYEQGELPDTLFDSCPGAKTEWAFDYTGRIYSCTATVGKDGEELGEFYPEIKLNDQVIEQWQDRDICSIEECKDCSVQLACGGGCAAVAKNRTGSVLSPDCRPVKELMSLGFSSYFDK</sequence>
<evidence type="ECO:0000256" key="3">
    <source>
        <dbReference type="ARBA" id="ARBA00022723"/>
    </source>
</evidence>
<comment type="cofactor">
    <cofactor evidence="1">
        <name>[4Fe-4S] cluster</name>
        <dbReference type="ChEBI" id="CHEBI:49883"/>
    </cofactor>
</comment>
<dbReference type="InterPro" id="IPR023885">
    <property type="entry name" value="4Fe4S-binding_SPASM_dom"/>
</dbReference>